<evidence type="ECO:0000313" key="1">
    <source>
        <dbReference type="EMBL" id="OHX68339.1"/>
    </source>
</evidence>
<sequence length="146" mass="17273">MFFKNVRASYYDIIDADQATDDIQIYQISKSVEDSTKAIIQLHIVFHEKTQNAYIMLSPNNTFDGYMHYKVKWTDSSGFWDEIRYQQGGMKEQFTFVTEIYNALKKDGVQFEITFGDKTMSFLSTKKEREAFRITLVDYYRLVALF</sequence>
<comment type="caution">
    <text evidence="1">The sequence shown here is derived from an EMBL/GenBank/DDBJ whole genome shotgun (WGS) entry which is preliminary data.</text>
</comment>
<name>A0A1S1Z4X4_FLAPC</name>
<protein>
    <submittedName>
        <fullName evidence="1">Uncharacterized protein</fullName>
    </submittedName>
</protein>
<dbReference type="EMBL" id="JRYR02000001">
    <property type="protein sequence ID" value="OHX68339.1"/>
    <property type="molecule type" value="Genomic_DNA"/>
</dbReference>
<dbReference type="Proteomes" id="UP000179797">
    <property type="component" value="Unassembled WGS sequence"/>
</dbReference>
<accession>A0A1S1Z4X4</accession>
<proteinExistence type="predicted"/>
<gene>
    <name evidence="1" type="ORF">NH26_19295</name>
</gene>
<keyword evidence="2" id="KW-1185">Reference proteome</keyword>
<reference evidence="1 2" key="1">
    <citation type="journal article" date="2012" name="Int. J. Syst. Evol. Microbiol.">
        <title>Flammeovirga pacifica sp. nov., isolated from deep-sea sediment.</title>
        <authorList>
            <person name="Xu H."/>
            <person name="Fu Y."/>
            <person name="Yang N."/>
            <person name="Ding Z."/>
            <person name="Lai Q."/>
            <person name="Zeng R."/>
        </authorList>
    </citation>
    <scope>NUCLEOTIDE SEQUENCE [LARGE SCALE GENOMIC DNA]</scope>
    <source>
        <strain evidence="2">DSM 24597 / LMG 26175 / WPAGA1</strain>
    </source>
</reference>
<dbReference type="AlphaFoldDB" id="A0A1S1Z4X4"/>
<evidence type="ECO:0000313" key="2">
    <source>
        <dbReference type="Proteomes" id="UP000179797"/>
    </source>
</evidence>
<dbReference type="STRING" id="915059.NH26_19295"/>
<organism evidence="1 2">
    <name type="scientific">Flammeovirga pacifica</name>
    <dbReference type="NCBI Taxonomy" id="915059"/>
    <lineage>
        <taxon>Bacteria</taxon>
        <taxon>Pseudomonadati</taxon>
        <taxon>Bacteroidota</taxon>
        <taxon>Cytophagia</taxon>
        <taxon>Cytophagales</taxon>
        <taxon>Flammeovirgaceae</taxon>
        <taxon>Flammeovirga</taxon>
    </lineage>
</organism>